<evidence type="ECO:0000313" key="3">
    <source>
        <dbReference type="Proteomes" id="UP000294847"/>
    </source>
</evidence>
<dbReference type="Gene3D" id="3.60.21.10">
    <property type="match status" value="1"/>
</dbReference>
<organism evidence="2 3">
    <name type="scientific">Pyricularia oryzae</name>
    <name type="common">Rice blast fungus</name>
    <name type="synonym">Magnaporthe oryzae</name>
    <dbReference type="NCBI Taxonomy" id="318829"/>
    <lineage>
        <taxon>Eukaryota</taxon>
        <taxon>Fungi</taxon>
        <taxon>Dikarya</taxon>
        <taxon>Ascomycota</taxon>
        <taxon>Pezizomycotina</taxon>
        <taxon>Sordariomycetes</taxon>
        <taxon>Sordariomycetidae</taxon>
        <taxon>Magnaporthales</taxon>
        <taxon>Pyriculariaceae</taxon>
        <taxon>Pyricularia</taxon>
    </lineage>
</organism>
<reference evidence="2 3" key="1">
    <citation type="journal article" date="2019" name="Mol. Biol. Evol.">
        <title>Blast fungal genomes show frequent chromosomal changes, gene gains and losses, and effector gene turnover.</title>
        <authorList>
            <person name="Gomez Luciano L.B."/>
            <person name="Jason Tsai I."/>
            <person name="Chuma I."/>
            <person name="Tosa Y."/>
            <person name="Chen Y.H."/>
            <person name="Li J.Y."/>
            <person name="Li M.Y."/>
            <person name="Jade Lu M.Y."/>
            <person name="Nakayashiki H."/>
            <person name="Li W.H."/>
        </authorList>
    </citation>
    <scope>NUCLEOTIDE SEQUENCE [LARGE SCALE GENOMIC DNA]</scope>
    <source>
        <strain evidence="2">MZ5-1-6</strain>
    </source>
</reference>
<protein>
    <recommendedName>
        <fullName evidence="1">Calcineurin-like phosphoesterase domain-containing protein</fullName>
    </recommendedName>
</protein>
<dbReference type="SMR" id="A0A4P7N4X0"/>
<dbReference type="InterPro" id="IPR051693">
    <property type="entry name" value="UPF0046_metallophosphoest"/>
</dbReference>
<dbReference type="CDD" id="cd07379">
    <property type="entry name" value="MPP_239FB"/>
    <property type="match status" value="1"/>
</dbReference>
<feature type="domain" description="Calcineurin-like phosphoesterase" evidence="1">
    <location>
        <begin position="58"/>
        <end position="240"/>
    </location>
</feature>
<dbReference type="AlphaFoldDB" id="A0A4P7N4X0"/>
<dbReference type="InterPro" id="IPR029052">
    <property type="entry name" value="Metallo-depent_PP-like"/>
</dbReference>
<dbReference type="InterPro" id="IPR004843">
    <property type="entry name" value="Calcineurin-like_PHP"/>
</dbReference>
<proteinExistence type="predicted"/>
<sequence length="331" mass="37065">MGVLSRIGLRRANQWEPPTLLDKLLDGPLHYLVAIIYGVLVWLRGRPFAPPSSRQRVRVVCISDTHDQTLDTVPDGDLLIHAGDLTNAGTVQDIQRQIDWLASQPHQHKVMIAGNHDTWLDPVSRKTLINKTTEDPSAVPDFKGIHYLEDNSVQLVFKPSGCTLNVYGSPHIPRCGGDEFAFQYMRHESPWANKIPKATDILVTHTPPQHHLDLGLGCSGLLNEIWRVKPRLHVFGHVHTAAGRQAVYFDDCQRAFESLMARPRRGVFRDLMLPHAGWIDACKVVLYGLNAVLFKWLMQGPGPNHGGLMVNAAQMYRNTGKLGNQPQVVDM</sequence>
<dbReference type="Pfam" id="PF00149">
    <property type="entry name" value="Metallophos"/>
    <property type="match status" value="1"/>
</dbReference>
<dbReference type="SUPFAM" id="SSF56300">
    <property type="entry name" value="Metallo-dependent phosphatases"/>
    <property type="match status" value="1"/>
</dbReference>
<accession>A0A4P7N4X0</accession>
<evidence type="ECO:0000259" key="1">
    <source>
        <dbReference type="Pfam" id="PF00149"/>
    </source>
</evidence>
<dbReference type="Proteomes" id="UP000294847">
    <property type="component" value="Chromosome 2"/>
</dbReference>
<dbReference type="PANTHER" id="PTHR12905:SF18">
    <property type="entry name" value="ESTER HYDROLASE, PUTATIVE (AFU_ORTHOLOGUE AFUA_4G03130)-RELATED"/>
    <property type="match status" value="1"/>
</dbReference>
<gene>
    <name evidence="2" type="ORF">PoMZ_01522</name>
</gene>
<dbReference type="OMA" id="PHHDAWS"/>
<dbReference type="GO" id="GO:0016787">
    <property type="term" value="F:hydrolase activity"/>
    <property type="evidence" value="ECO:0007669"/>
    <property type="project" value="InterPro"/>
</dbReference>
<dbReference type="EMBL" id="CP034205">
    <property type="protein sequence ID" value="QBZ56612.1"/>
    <property type="molecule type" value="Genomic_DNA"/>
</dbReference>
<evidence type="ECO:0000313" key="2">
    <source>
        <dbReference type="EMBL" id="QBZ56612.1"/>
    </source>
</evidence>
<dbReference type="PANTHER" id="PTHR12905">
    <property type="entry name" value="METALLOPHOSPHOESTERASE"/>
    <property type="match status" value="1"/>
</dbReference>
<name>A0A4P7N4X0_PYROR</name>